<accession>A0A955RSI0</accession>
<protein>
    <submittedName>
        <fullName evidence="1">Uncharacterized protein</fullName>
    </submittedName>
</protein>
<evidence type="ECO:0000313" key="1">
    <source>
        <dbReference type="EMBL" id="MCA9392547.1"/>
    </source>
</evidence>
<reference evidence="1" key="1">
    <citation type="submission" date="2020-04" db="EMBL/GenBank/DDBJ databases">
        <authorList>
            <person name="Zhang T."/>
        </authorList>
    </citation>
    <scope>NUCLEOTIDE SEQUENCE</scope>
    <source>
        <strain evidence="1">HKST-UBA03</strain>
    </source>
</reference>
<dbReference type="EMBL" id="JAGQKZ010000077">
    <property type="protein sequence ID" value="MCA9392547.1"/>
    <property type="molecule type" value="Genomic_DNA"/>
</dbReference>
<feature type="non-terminal residue" evidence="1">
    <location>
        <position position="69"/>
    </location>
</feature>
<comment type="caution">
    <text evidence="1">The sequence shown here is derived from an EMBL/GenBank/DDBJ whole genome shotgun (WGS) entry which is preliminary data.</text>
</comment>
<dbReference type="AlphaFoldDB" id="A0A955RSI0"/>
<evidence type="ECO:0000313" key="2">
    <source>
        <dbReference type="Proteomes" id="UP000751518"/>
    </source>
</evidence>
<name>A0A955RSI0_UNCKA</name>
<proteinExistence type="predicted"/>
<reference evidence="1" key="2">
    <citation type="journal article" date="2021" name="Microbiome">
        <title>Successional dynamics and alternative stable states in a saline activated sludge microbial community over 9 years.</title>
        <authorList>
            <person name="Wang Y."/>
            <person name="Ye J."/>
            <person name="Ju F."/>
            <person name="Liu L."/>
            <person name="Boyd J.A."/>
            <person name="Deng Y."/>
            <person name="Parks D.H."/>
            <person name="Jiang X."/>
            <person name="Yin X."/>
            <person name="Woodcroft B.J."/>
            <person name="Tyson G.W."/>
            <person name="Hugenholtz P."/>
            <person name="Polz M.F."/>
            <person name="Zhang T."/>
        </authorList>
    </citation>
    <scope>NUCLEOTIDE SEQUENCE</scope>
    <source>
        <strain evidence="1">HKST-UBA03</strain>
    </source>
</reference>
<organism evidence="1 2">
    <name type="scientific">candidate division WWE3 bacterium</name>
    <dbReference type="NCBI Taxonomy" id="2053526"/>
    <lineage>
        <taxon>Bacteria</taxon>
        <taxon>Katanobacteria</taxon>
    </lineage>
</organism>
<dbReference type="Proteomes" id="UP000751518">
    <property type="component" value="Unassembled WGS sequence"/>
</dbReference>
<gene>
    <name evidence="1" type="ORF">KC614_05125</name>
</gene>
<sequence length="69" mass="8348">MRLIFSEYPAEYESYRFPYQVWGVQEDDDDADDALELGFMPSRMKIGLWYLGRSLRISMKRFKENSENR</sequence>